<keyword evidence="1" id="KW-0328">Glycosyltransferase</keyword>
<feature type="domain" description="Glycosyl transferase family 1" evidence="3">
    <location>
        <begin position="199"/>
        <end position="356"/>
    </location>
</feature>
<evidence type="ECO:0000259" key="4">
    <source>
        <dbReference type="Pfam" id="PF13439"/>
    </source>
</evidence>
<dbReference type="KEGG" id="nps:KRR39_14830"/>
<reference evidence="5" key="1">
    <citation type="submission" date="2021-06" db="EMBL/GenBank/DDBJ databases">
        <title>Complete genome sequence of Nocardioides sp. G188.</title>
        <authorList>
            <person name="Im W.-T."/>
        </authorList>
    </citation>
    <scope>NUCLEOTIDE SEQUENCE</scope>
    <source>
        <strain evidence="5">G188</strain>
    </source>
</reference>
<dbReference type="PANTHER" id="PTHR12526">
    <property type="entry name" value="GLYCOSYLTRANSFERASE"/>
    <property type="match status" value="1"/>
</dbReference>
<dbReference type="RefSeq" id="WP_216938020.1">
    <property type="nucleotide sequence ID" value="NZ_CP077062.1"/>
</dbReference>
<evidence type="ECO:0000313" key="6">
    <source>
        <dbReference type="Proteomes" id="UP000683575"/>
    </source>
</evidence>
<dbReference type="AlphaFoldDB" id="A0A975XYW1"/>
<dbReference type="InterPro" id="IPR028098">
    <property type="entry name" value="Glyco_trans_4-like_N"/>
</dbReference>
<keyword evidence="6" id="KW-1185">Reference proteome</keyword>
<organism evidence="5 6">
    <name type="scientific">Nocardioides panacis</name>
    <dbReference type="NCBI Taxonomy" id="2849501"/>
    <lineage>
        <taxon>Bacteria</taxon>
        <taxon>Bacillati</taxon>
        <taxon>Actinomycetota</taxon>
        <taxon>Actinomycetes</taxon>
        <taxon>Propionibacteriales</taxon>
        <taxon>Nocardioidaceae</taxon>
        <taxon>Nocardioides</taxon>
    </lineage>
</organism>
<evidence type="ECO:0000313" key="5">
    <source>
        <dbReference type="EMBL" id="QWZ06802.1"/>
    </source>
</evidence>
<sequence>MDRPVTFLMHDATGHGGVARSVLNLAGHLAGHRDVRVVSLFRRHDEPAYALDPRVRLEVLLDVRRGPGPVDRFRQRRPTGLRPTPSEQHLTGLTDHLLRKRLGALEPGTVVSTRPSLHLAATRWAAPGVRVVGQDHKNFPTRFANRRQAALLRAAVPRLDAYVVLTHADAADYRRELPDAPAVRVIRNALPWTPARTPAALDTKVVVAAGRLAREKGFGRMVDAFAPVARAHPDWQLHIHGEGTERGPLLQKVARLGLDEQVRLPGYADDFRSVLAGAAAYALTSRAEGFPMVLIEAMSAGVPLVAMDCPRGPGEIVTDGANGFLVDDGDVAGFSEALRTLVEDDELRRLCGRQAHEDSRAYVADVVVADWLDLFARLDS</sequence>
<dbReference type="CDD" id="cd03820">
    <property type="entry name" value="GT4_AmsD-like"/>
    <property type="match status" value="1"/>
</dbReference>
<keyword evidence="2" id="KW-0808">Transferase</keyword>
<dbReference type="GO" id="GO:0016757">
    <property type="term" value="F:glycosyltransferase activity"/>
    <property type="evidence" value="ECO:0007669"/>
    <property type="project" value="UniProtKB-KW"/>
</dbReference>
<feature type="domain" description="Glycosyltransferase subfamily 4-like N-terminal" evidence="4">
    <location>
        <begin position="16"/>
        <end position="189"/>
    </location>
</feature>
<dbReference type="Pfam" id="PF00534">
    <property type="entry name" value="Glycos_transf_1"/>
    <property type="match status" value="1"/>
</dbReference>
<protein>
    <submittedName>
        <fullName evidence="5">Glycosyltransferase family 4 protein</fullName>
    </submittedName>
</protein>
<name>A0A975XYW1_9ACTN</name>
<evidence type="ECO:0000256" key="1">
    <source>
        <dbReference type="ARBA" id="ARBA00022676"/>
    </source>
</evidence>
<accession>A0A975XYW1</accession>
<dbReference type="EMBL" id="CP077062">
    <property type="protein sequence ID" value="QWZ06802.1"/>
    <property type="molecule type" value="Genomic_DNA"/>
</dbReference>
<dbReference type="InterPro" id="IPR001296">
    <property type="entry name" value="Glyco_trans_1"/>
</dbReference>
<evidence type="ECO:0000256" key="2">
    <source>
        <dbReference type="ARBA" id="ARBA00022679"/>
    </source>
</evidence>
<dbReference type="Pfam" id="PF13439">
    <property type="entry name" value="Glyco_transf_4"/>
    <property type="match status" value="1"/>
</dbReference>
<dbReference type="PANTHER" id="PTHR12526:SF627">
    <property type="entry name" value="D-RHAMNOSYLTRANSFERASE WBPZ"/>
    <property type="match status" value="1"/>
</dbReference>
<proteinExistence type="predicted"/>
<dbReference type="Proteomes" id="UP000683575">
    <property type="component" value="Chromosome"/>
</dbReference>
<evidence type="ECO:0000259" key="3">
    <source>
        <dbReference type="Pfam" id="PF00534"/>
    </source>
</evidence>
<gene>
    <name evidence="5" type="ORF">KRR39_14830</name>
</gene>